<proteinExistence type="predicted"/>
<name>A0ABS6WUX4_9HYPH</name>
<protein>
    <recommendedName>
        <fullName evidence="3">Lipoprotein</fullName>
    </recommendedName>
</protein>
<comment type="caution">
    <text evidence="1">The sequence shown here is derived from an EMBL/GenBank/DDBJ whole genome shotgun (WGS) entry which is preliminary data.</text>
</comment>
<accession>A0ABS6WUX4</accession>
<dbReference type="EMBL" id="JAHWQX010000004">
    <property type="protein sequence ID" value="MBW3098834.1"/>
    <property type="molecule type" value="Genomic_DNA"/>
</dbReference>
<dbReference type="Proteomes" id="UP001430804">
    <property type="component" value="Unassembled WGS sequence"/>
</dbReference>
<evidence type="ECO:0008006" key="3">
    <source>
        <dbReference type="Google" id="ProtNLM"/>
    </source>
</evidence>
<organism evidence="1 2">
    <name type="scientific">Pseudohoeflea coraliihabitans</name>
    <dbReference type="NCBI Taxonomy" id="2860393"/>
    <lineage>
        <taxon>Bacteria</taxon>
        <taxon>Pseudomonadati</taxon>
        <taxon>Pseudomonadota</taxon>
        <taxon>Alphaproteobacteria</taxon>
        <taxon>Hyphomicrobiales</taxon>
        <taxon>Rhizobiaceae</taxon>
        <taxon>Pseudohoeflea</taxon>
    </lineage>
</organism>
<gene>
    <name evidence="1" type="ORF">KY465_16240</name>
</gene>
<evidence type="ECO:0000313" key="1">
    <source>
        <dbReference type="EMBL" id="MBW3098834.1"/>
    </source>
</evidence>
<sequence>MVIRTIMEKGCTGGWIFAQGSGEVKPGAPWKAQQWHVRERNSCYWQRKVFRHPVPLCRKRKMKLARAIILLSSGLLVTACMPASRTPSSAGAHALAVSTLQRVNARAHQCWLKDAAFKPYGIVPELDTTGTPRLLVTPRGKPQALPKLVIAATGSDVSLYGPLSESSLGPRVRADVERWVKGGEGCA</sequence>
<evidence type="ECO:0000313" key="2">
    <source>
        <dbReference type="Proteomes" id="UP001430804"/>
    </source>
</evidence>
<reference evidence="1" key="1">
    <citation type="submission" date="2021-07" db="EMBL/GenBank/DDBJ databases">
        <title>Pseudohoeflea marina sp. nov. a polyhydroxyalcanoate-producing bacterium.</title>
        <authorList>
            <person name="Zheng W."/>
            <person name="Yu S."/>
            <person name="Huang Y."/>
        </authorList>
    </citation>
    <scope>NUCLEOTIDE SEQUENCE</scope>
    <source>
        <strain evidence="1">DP4N28-3</strain>
    </source>
</reference>
<keyword evidence="2" id="KW-1185">Reference proteome</keyword>
<dbReference type="RefSeq" id="WP_219203141.1">
    <property type="nucleotide sequence ID" value="NZ_JAHWQX010000004.1"/>
</dbReference>